<organism evidence="2 3">
    <name type="scientific">Phlebotomus papatasi</name>
    <name type="common">Sandfly</name>
    <dbReference type="NCBI Taxonomy" id="29031"/>
    <lineage>
        <taxon>Eukaryota</taxon>
        <taxon>Metazoa</taxon>
        <taxon>Ecdysozoa</taxon>
        <taxon>Arthropoda</taxon>
        <taxon>Hexapoda</taxon>
        <taxon>Insecta</taxon>
        <taxon>Pterygota</taxon>
        <taxon>Neoptera</taxon>
        <taxon>Endopterygota</taxon>
        <taxon>Diptera</taxon>
        <taxon>Nematocera</taxon>
        <taxon>Psychodoidea</taxon>
        <taxon>Psychodidae</taxon>
        <taxon>Phlebotomus</taxon>
        <taxon>Phlebotomus</taxon>
    </lineage>
</organism>
<dbReference type="EMBL" id="AJVK01023580">
    <property type="status" value="NOT_ANNOTATED_CDS"/>
    <property type="molecule type" value="Genomic_DNA"/>
</dbReference>
<dbReference type="VEuPathDB" id="VectorBase:PPAI001916"/>
<dbReference type="VEuPathDB" id="VectorBase:PPAPM1_001746"/>
<dbReference type="GO" id="GO:0005737">
    <property type="term" value="C:cytoplasm"/>
    <property type="evidence" value="ECO:0007669"/>
    <property type="project" value="TreeGrafter"/>
</dbReference>
<sequence>MFRFSGLPNNGFLELEETNQVRKETDVQIVIHTESGKRFSGNFSPSVFLQDILVNLCPQEIEFKENPVIIYMRKEIYGSALGTTNLKVLGLTYGKAMLRLRNRDPEEIKMQANVSSLDISTVVSASIANKSFNEEIDLTKNCSFIREQPMQVDDFENSKEDLYKEHIEKDLKAVTSLLTEGDKSCPDTKKQKLEDKNNKQSEQAKELLIDEIKKLEEEIKIIGENDGVVFSLDSFQRVRQESDLPDSFFDLSVDDVRLLLNDLKDQVKSLDNAPMLTAKLRDMENDQRILKLLQYKKTIIRIKFPDRYILQVTLNPVDTIEKVMRVVQNYLENEELVTTPPKKILLPNARLVELHCVPQAVIHFGLEKNNSCKSFLKKDLLQNLTSPDAAILHAMKSRGLPLPKCLPEKQTVCDDDQEMLNK</sequence>
<dbReference type="EnsemblMetazoa" id="PPAI001916-RA">
    <property type="protein sequence ID" value="PPAI001916-PA"/>
    <property type="gene ID" value="PPAI001916"/>
</dbReference>
<proteinExistence type="predicted"/>
<dbReference type="SUPFAM" id="SSF54236">
    <property type="entry name" value="Ubiquitin-like"/>
    <property type="match status" value="1"/>
</dbReference>
<evidence type="ECO:0000313" key="3">
    <source>
        <dbReference type="Proteomes" id="UP000092462"/>
    </source>
</evidence>
<accession>A0A1B0D3J3</accession>
<evidence type="ECO:0000313" key="2">
    <source>
        <dbReference type="EnsemblMetazoa" id="PPAI001916-PA"/>
    </source>
</evidence>
<dbReference type="AlphaFoldDB" id="A0A1B0D3J3"/>
<keyword evidence="3" id="KW-1185">Reference proteome</keyword>
<dbReference type="EMBL" id="AJVK01023581">
    <property type="status" value="NOT_ANNOTATED_CDS"/>
    <property type="molecule type" value="Genomic_DNA"/>
</dbReference>
<dbReference type="PANTHER" id="PTHR46467">
    <property type="entry name" value="TETHER CONTAINING UBX DOMAIN FOR GLUT4"/>
    <property type="match status" value="1"/>
</dbReference>
<feature type="region of interest" description="Disordered" evidence="1">
    <location>
        <begin position="181"/>
        <end position="200"/>
    </location>
</feature>
<evidence type="ECO:0000256" key="1">
    <source>
        <dbReference type="SAM" id="MobiDB-lite"/>
    </source>
</evidence>
<dbReference type="InterPro" id="IPR029071">
    <property type="entry name" value="Ubiquitin-like_domsf"/>
</dbReference>
<dbReference type="PANTHER" id="PTHR46467:SF1">
    <property type="entry name" value="TETHER CONTAINING UBX DOMAIN FOR GLUT4"/>
    <property type="match status" value="1"/>
</dbReference>
<reference evidence="2" key="1">
    <citation type="submission" date="2022-08" db="UniProtKB">
        <authorList>
            <consortium name="EnsemblMetazoa"/>
        </authorList>
    </citation>
    <scope>IDENTIFICATION</scope>
    <source>
        <strain evidence="2">Israel</strain>
    </source>
</reference>
<dbReference type="GO" id="GO:0012506">
    <property type="term" value="C:vesicle membrane"/>
    <property type="evidence" value="ECO:0007669"/>
    <property type="project" value="TreeGrafter"/>
</dbReference>
<name>A0A1B0D3J3_PHLPP</name>
<dbReference type="Proteomes" id="UP000092462">
    <property type="component" value="Unassembled WGS sequence"/>
</dbReference>
<dbReference type="GO" id="GO:0005634">
    <property type="term" value="C:nucleus"/>
    <property type="evidence" value="ECO:0007669"/>
    <property type="project" value="TreeGrafter"/>
</dbReference>
<dbReference type="GO" id="GO:0042593">
    <property type="term" value="P:glucose homeostasis"/>
    <property type="evidence" value="ECO:0007669"/>
    <property type="project" value="TreeGrafter"/>
</dbReference>
<evidence type="ECO:0008006" key="4">
    <source>
        <dbReference type="Google" id="ProtNLM"/>
    </source>
</evidence>
<dbReference type="EMBL" id="AJVK01023579">
    <property type="status" value="NOT_ANNOTATED_CDS"/>
    <property type="molecule type" value="Genomic_DNA"/>
</dbReference>
<protein>
    <recommendedName>
        <fullName evidence="4">TUG ubiquitin-like domain-containing protein</fullName>
    </recommendedName>
</protein>
<dbReference type="GO" id="GO:0006886">
    <property type="term" value="P:intracellular protein transport"/>
    <property type="evidence" value="ECO:0007669"/>
    <property type="project" value="TreeGrafter"/>
</dbReference>